<sequence length="593" mass="66077">MATPVSLHNQHFWIPSTHVHMNYSGRKRLSSAQQQSSSSLDIAGKPLRKPSSRSSSHVVDDQTAKTDEIISIPSDEESDVEGDSHHNESRERATHMSSTQASTLRQGSMMTVCTKSPRILAWDESTGAIDNHEASADAVFLERSTDTAHALPSPRARSVVRDEDADCEQRASSVRQSSAVLDYTPRQIEKASTNVSLSNTADNSKHAHPDDTLPLVEALAASAKEQIGDTRHVGEHNRQSNRDDGYEGAGAPSSPSAAAYQEVPRGPSPVSAQSTTSSAASPFHSPLTPGSTRASTPAVSRQVNMSLKNLSCDLDPMQTSSSREATEDIVNTLGDPPPVQPQLPDSFNAESNIYVQINDKNMETRSSKPPSYRRIRPTTMNEKSQWRDRDDPHRQDGVRRQSDTEYCPSSTDDENEDDDRQDSDDDEVIQQHSRKRRRFGSPSIGPRMPSKRHCPDTSTRERRPRDMLLSAISHPSTDGIDGVRAEFEEWALENVRLKRTIVNDRATFQLQFDWDLCMKHGYAVHPGSKRSQKRGGHSTRARFTPEEDCLLKSLKEELELSWADIHAQFSAKFGWRSKEALQVRYCTKLKFRG</sequence>
<evidence type="ECO:0000313" key="2">
    <source>
        <dbReference type="EMBL" id="OAQ59440.1"/>
    </source>
</evidence>
<feature type="compositionally biased region" description="Polar residues" evidence="1">
    <location>
        <begin position="343"/>
        <end position="359"/>
    </location>
</feature>
<dbReference type="OrthoDB" id="4927382at2759"/>
<feature type="compositionally biased region" description="Low complexity" evidence="1">
    <location>
        <begin position="249"/>
        <end position="259"/>
    </location>
</feature>
<feature type="compositionally biased region" description="Basic and acidic residues" evidence="1">
    <location>
        <begin position="58"/>
        <end position="68"/>
    </location>
</feature>
<organism evidence="2 3">
    <name type="scientific">Pochonia chlamydosporia 170</name>
    <dbReference type="NCBI Taxonomy" id="1380566"/>
    <lineage>
        <taxon>Eukaryota</taxon>
        <taxon>Fungi</taxon>
        <taxon>Dikarya</taxon>
        <taxon>Ascomycota</taxon>
        <taxon>Pezizomycotina</taxon>
        <taxon>Sordariomycetes</taxon>
        <taxon>Hypocreomycetidae</taxon>
        <taxon>Hypocreales</taxon>
        <taxon>Clavicipitaceae</taxon>
        <taxon>Pochonia</taxon>
    </lineage>
</organism>
<dbReference type="KEGG" id="pchm:VFPPC_10499"/>
<evidence type="ECO:0000313" key="3">
    <source>
        <dbReference type="Proteomes" id="UP000078397"/>
    </source>
</evidence>
<feature type="compositionally biased region" description="Polar residues" evidence="1">
    <location>
        <begin position="95"/>
        <end position="109"/>
    </location>
</feature>
<proteinExistence type="predicted"/>
<feature type="compositionally biased region" description="Polar residues" evidence="1">
    <location>
        <begin position="288"/>
        <end position="300"/>
    </location>
</feature>
<dbReference type="Proteomes" id="UP000078397">
    <property type="component" value="Unassembled WGS sequence"/>
</dbReference>
<reference evidence="2 3" key="1">
    <citation type="journal article" date="2016" name="PLoS Pathog.">
        <title>Biosynthesis of antibiotic leucinostatins in bio-control fungus Purpureocillium lilacinum and their inhibition on phytophthora revealed by genome mining.</title>
        <authorList>
            <person name="Wang G."/>
            <person name="Liu Z."/>
            <person name="Lin R."/>
            <person name="Li E."/>
            <person name="Mao Z."/>
            <person name="Ling J."/>
            <person name="Yang Y."/>
            <person name="Yin W.B."/>
            <person name="Xie B."/>
        </authorList>
    </citation>
    <scope>NUCLEOTIDE SEQUENCE [LARGE SCALE GENOMIC DNA]</scope>
    <source>
        <strain evidence="2">170</strain>
    </source>
</reference>
<feature type="region of interest" description="Disordered" evidence="1">
    <location>
        <begin position="29"/>
        <end position="109"/>
    </location>
</feature>
<feature type="region of interest" description="Disordered" evidence="1">
    <location>
        <begin position="225"/>
        <end position="300"/>
    </location>
</feature>
<keyword evidence="3" id="KW-1185">Reference proteome</keyword>
<accession>A0A179F2A7</accession>
<feature type="region of interest" description="Disordered" evidence="1">
    <location>
        <begin position="312"/>
        <end position="466"/>
    </location>
</feature>
<dbReference type="GeneID" id="28852856"/>
<evidence type="ECO:0000256" key="1">
    <source>
        <dbReference type="SAM" id="MobiDB-lite"/>
    </source>
</evidence>
<feature type="compositionally biased region" description="Basic and acidic residues" evidence="1">
    <location>
        <begin position="82"/>
        <end position="94"/>
    </location>
</feature>
<name>A0A179F2A7_METCM</name>
<feature type="compositionally biased region" description="Low complexity" evidence="1">
    <location>
        <begin position="268"/>
        <end position="282"/>
    </location>
</feature>
<comment type="caution">
    <text evidence="2">The sequence shown here is derived from an EMBL/GenBank/DDBJ whole genome shotgun (WGS) entry which is preliminary data.</text>
</comment>
<protein>
    <submittedName>
        <fullName evidence="2">Thioredoxin reductase</fullName>
    </submittedName>
</protein>
<dbReference type="AlphaFoldDB" id="A0A179F2A7"/>
<feature type="compositionally biased region" description="Basic and acidic residues" evidence="1">
    <location>
        <begin position="226"/>
        <end position="245"/>
    </location>
</feature>
<feature type="compositionally biased region" description="Acidic residues" evidence="1">
    <location>
        <begin position="411"/>
        <end position="428"/>
    </location>
</feature>
<gene>
    <name evidence="2" type="ORF">VFPPC_10499</name>
</gene>
<feature type="compositionally biased region" description="Basic and acidic residues" evidence="1">
    <location>
        <begin position="384"/>
        <end position="403"/>
    </location>
</feature>
<dbReference type="EMBL" id="LSBJ02000011">
    <property type="protein sequence ID" value="OAQ59440.1"/>
    <property type="molecule type" value="Genomic_DNA"/>
</dbReference>
<dbReference type="RefSeq" id="XP_018137464.1">
    <property type="nucleotide sequence ID" value="XM_018288862.1"/>
</dbReference>
<dbReference type="STRING" id="1380566.A0A179F2A7"/>
<feature type="compositionally biased region" description="Basic and acidic residues" evidence="1">
    <location>
        <begin position="453"/>
        <end position="466"/>
    </location>
</feature>
<feature type="compositionally biased region" description="Low complexity" evidence="1">
    <location>
        <begin position="30"/>
        <end position="39"/>
    </location>
</feature>